<comment type="caution">
    <text evidence="1">The sequence shown here is derived from an EMBL/GenBank/DDBJ whole genome shotgun (WGS) entry which is preliminary data.</text>
</comment>
<dbReference type="EMBL" id="BMAV01005999">
    <property type="protein sequence ID" value="GFY47545.1"/>
    <property type="molecule type" value="Genomic_DNA"/>
</dbReference>
<evidence type="ECO:0000313" key="1">
    <source>
        <dbReference type="EMBL" id="GFY47545.1"/>
    </source>
</evidence>
<organism evidence="1 2">
    <name type="scientific">Trichonephila inaurata madagascariensis</name>
    <dbReference type="NCBI Taxonomy" id="2747483"/>
    <lineage>
        <taxon>Eukaryota</taxon>
        <taxon>Metazoa</taxon>
        <taxon>Ecdysozoa</taxon>
        <taxon>Arthropoda</taxon>
        <taxon>Chelicerata</taxon>
        <taxon>Arachnida</taxon>
        <taxon>Araneae</taxon>
        <taxon>Araneomorphae</taxon>
        <taxon>Entelegynae</taxon>
        <taxon>Araneoidea</taxon>
        <taxon>Nephilidae</taxon>
        <taxon>Trichonephila</taxon>
        <taxon>Trichonephila inaurata</taxon>
    </lineage>
</organism>
<proteinExistence type="predicted"/>
<protein>
    <submittedName>
        <fullName evidence="1">Uncharacterized protein</fullName>
    </submittedName>
</protein>
<dbReference type="AlphaFoldDB" id="A0A8X6X7B7"/>
<reference evidence="1" key="1">
    <citation type="submission" date="2020-08" db="EMBL/GenBank/DDBJ databases">
        <title>Multicomponent nature underlies the extraordinary mechanical properties of spider dragline silk.</title>
        <authorList>
            <person name="Kono N."/>
            <person name="Nakamura H."/>
            <person name="Mori M."/>
            <person name="Yoshida Y."/>
            <person name="Ohtoshi R."/>
            <person name="Malay A.D."/>
            <person name="Moran D.A.P."/>
            <person name="Tomita M."/>
            <person name="Numata K."/>
            <person name="Arakawa K."/>
        </authorList>
    </citation>
    <scope>NUCLEOTIDE SEQUENCE</scope>
</reference>
<dbReference type="Proteomes" id="UP000886998">
    <property type="component" value="Unassembled WGS sequence"/>
</dbReference>
<keyword evidence="2" id="KW-1185">Reference proteome</keyword>
<gene>
    <name evidence="1" type="ORF">TNIN_95761</name>
</gene>
<name>A0A8X6X7B7_9ARAC</name>
<accession>A0A8X6X7B7</accession>
<evidence type="ECO:0000313" key="2">
    <source>
        <dbReference type="Proteomes" id="UP000886998"/>
    </source>
</evidence>
<sequence length="95" mass="11053">MMVAKSEERPQTGTAETDQKIRRLTAENDQQTKLLAAMTDERIRLLTPENNEYTKLMVPKCIWGKQTSLRIKQKKSLILLKMTLLLLEKAAFKKY</sequence>